<dbReference type="InterPro" id="IPR036680">
    <property type="entry name" value="SPOR-like_sf"/>
</dbReference>
<keyword evidence="2" id="KW-1133">Transmembrane helix</keyword>
<dbReference type="Proteomes" id="UP000029733">
    <property type="component" value="Unassembled WGS sequence"/>
</dbReference>
<dbReference type="PROSITE" id="PS51724">
    <property type="entry name" value="SPOR"/>
    <property type="match status" value="1"/>
</dbReference>
<accession>A0A4U8TCS1</accession>
<keyword evidence="2" id="KW-0472">Membrane</keyword>
<name>A0A4U8TCS1_9HELI</name>
<dbReference type="AlphaFoldDB" id="A0A4U8TCS1"/>
<feature type="region of interest" description="Disordered" evidence="1">
    <location>
        <begin position="65"/>
        <end position="90"/>
    </location>
</feature>
<evidence type="ECO:0000259" key="3">
    <source>
        <dbReference type="PROSITE" id="PS51724"/>
    </source>
</evidence>
<feature type="compositionally biased region" description="Basic and acidic residues" evidence="1">
    <location>
        <begin position="165"/>
        <end position="181"/>
    </location>
</feature>
<protein>
    <submittedName>
        <fullName evidence="4">SPOR domain-containing protein</fullName>
    </submittedName>
</protein>
<dbReference type="Pfam" id="PF05036">
    <property type="entry name" value="SPOR"/>
    <property type="match status" value="1"/>
</dbReference>
<keyword evidence="5" id="KW-1185">Reference proteome</keyword>
<keyword evidence="2" id="KW-0812">Transmembrane</keyword>
<feature type="compositionally biased region" description="Low complexity" evidence="1">
    <location>
        <begin position="105"/>
        <end position="139"/>
    </location>
</feature>
<evidence type="ECO:0000256" key="1">
    <source>
        <dbReference type="SAM" id="MobiDB-lite"/>
    </source>
</evidence>
<comment type="caution">
    <text evidence="4">The sequence shown here is derived from an EMBL/GenBank/DDBJ whole genome shotgun (WGS) entry which is preliminary data.</text>
</comment>
<feature type="compositionally biased region" description="Polar residues" evidence="1">
    <location>
        <begin position="183"/>
        <end position="211"/>
    </location>
</feature>
<feature type="compositionally biased region" description="Basic and acidic residues" evidence="1">
    <location>
        <begin position="140"/>
        <end position="150"/>
    </location>
</feature>
<dbReference type="SUPFAM" id="SSF110997">
    <property type="entry name" value="Sporulation related repeat"/>
    <property type="match status" value="1"/>
</dbReference>
<sequence length="312" mass="34529">MDTKRELNDILINDDDLQKQNRTKKLMMMVAMALVFLCILIAVVFVITRDEEELGERQAAANNGLTPIESNKQNNDFVNVPLSGNETSEDPFQRILDDIRSRDPQNQAQNQSSQNLAQNTQPTQPIQPAQPAQSAQNPKPDSKEAKKAEPKPASQPNQPVLPAKPKTEAKPDSKEAKKAEPKQSAQATQSAQNPKPAQNAQTPNKPAQVAQNNTNNISDIFENVPAPRMDTSKNGQVAEKGFYVQVGSFANKPSEEFLKKISNYSYRVYAGTSNGQPTTKYLIGPYNSRTEASRDLPNFKTIVSDPVHFEVK</sequence>
<feature type="region of interest" description="Disordered" evidence="1">
    <location>
        <begin position="103"/>
        <end position="211"/>
    </location>
</feature>
<dbReference type="EMBL" id="JRPR02000001">
    <property type="protein sequence ID" value="TLD97769.1"/>
    <property type="molecule type" value="Genomic_DNA"/>
</dbReference>
<evidence type="ECO:0000313" key="4">
    <source>
        <dbReference type="EMBL" id="TLD97769.1"/>
    </source>
</evidence>
<feature type="domain" description="SPOR" evidence="3">
    <location>
        <begin position="236"/>
        <end position="312"/>
    </location>
</feature>
<evidence type="ECO:0000256" key="2">
    <source>
        <dbReference type="SAM" id="Phobius"/>
    </source>
</evidence>
<feature type="compositionally biased region" description="Polar residues" evidence="1">
    <location>
        <begin position="65"/>
        <end position="86"/>
    </location>
</feature>
<organism evidence="4 5">
    <name type="scientific">Helicobacter jaachi</name>
    <dbReference type="NCBI Taxonomy" id="1677920"/>
    <lineage>
        <taxon>Bacteria</taxon>
        <taxon>Pseudomonadati</taxon>
        <taxon>Campylobacterota</taxon>
        <taxon>Epsilonproteobacteria</taxon>
        <taxon>Campylobacterales</taxon>
        <taxon>Helicobacteraceae</taxon>
        <taxon>Helicobacter</taxon>
    </lineage>
</organism>
<dbReference type="InterPro" id="IPR007730">
    <property type="entry name" value="SPOR-like_dom"/>
</dbReference>
<dbReference type="GO" id="GO:0042834">
    <property type="term" value="F:peptidoglycan binding"/>
    <property type="evidence" value="ECO:0007669"/>
    <property type="project" value="InterPro"/>
</dbReference>
<dbReference type="RefSeq" id="WP_034354319.1">
    <property type="nucleotide sequence ID" value="NZ_JRPR02000001.1"/>
</dbReference>
<gene>
    <name evidence="4" type="ORF">LS71_003290</name>
</gene>
<reference evidence="4 5" key="1">
    <citation type="journal article" date="2014" name="Genome Announc.">
        <title>Draft genome sequences of eight enterohepatic helicobacter species isolated from both laboratory and wild rodents.</title>
        <authorList>
            <person name="Sheh A."/>
            <person name="Shen Z."/>
            <person name="Fox J.G."/>
        </authorList>
    </citation>
    <scope>NUCLEOTIDE SEQUENCE [LARGE SCALE GENOMIC DNA]</scope>
    <source>
        <strain evidence="4 5">MIT 09-6949</strain>
    </source>
</reference>
<evidence type="ECO:0000313" key="5">
    <source>
        <dbReference type="Proteomes" id="UP000029733"/>
    </source>
</evidence>
<dbReference type="STRING" id="1677920.LS71_04620"/>
<proteinExistence type="predicted"/>
<dbReference type="OrthoDB" id="5372972at2"/>
<feature type="transmembrane region" description="Helical" evidence="2">
    <location>
        <begin position="26"/>
        <end position="47"/>
    </location>
</feature>